<organism evidence="2 3">
    <name type="scientific">Mycobacterium intracellulare 1956</name>
    <dbReference type="NCBI Taxonomy" id="1299331"/>
    <lineage>
        <taxon>Bacteria</taxon>
        <taxon>Bacillati</taxon>
        <taxon>Actinomycetota</taxon>
        <taxon>Actinomycetes</taxon>
        <taxon>Mycobacteriales</taxon>
        <taxon>Mycobacteriaceae</taxon>
        <taxon>Mycobacterium</taxon>
        <taxon>Mycobacterium avium complex (MAC)</taxon>
    </lineage>
</organism>
<name>X8CTY6_MYCIT</name>
<sequence length="46" mass="5105">MMRSLANGTEGGTTDINKNILGERVLGLPKEPDPWKGKPWKDIPRS</sequence>
<evidence type="ECO:0000313" key="3">
    <source>
        <dbReference type="Proteomes" id="UP000020825"/>
    </source>
</evidence>
<reference evidence="2 3" key="1">
    <citation type="submission" date="2013-12" db="EMBL/GenBank/DDBJ databases">
        <authorList>
            <person name="Zelazny A."/>
            <person name="Olivier K."/>
            <person name="Holland S."/>
            <person name="Lenaerts A."/>
            <person name="Ordway D."/>
            <person name="DeGroote M.A."/>
            <person name="Parker T."/>
            <person name="Sizemore C."/>
            <person name="Tallon L.J."/>
            <person name="Sadzewicz L.K."/>
            <person name="Sengamalay N."/>
            <person name="Fraser C.M."/>
            <person name="Hine E."/>
            <person name="Shefchek K.A."/>
            <person name="Das S.P."/>
            <person name="Tettelin H."/>
        </authorList>
    </citation>
    <scope>NUCLEOTIDE SEQUENCE [LARGE SCALE GENOMIC DNA]</scope>
    <source>
        <strain evidence="2 3">1956</strain>
    </source>
</reference>
<gene>
    <name evidence="2" type="primary">fadE7</name>
    <name evidence="2" type="ORF">I550_1863</name>
</gene>
<dbReference type="EMBL" id="JAOG01000001">
    <property type="protein sequence ID" value="EUA58720.1"/>
    <property type="molecule type" value="Genomic_DNA"/>
</dbReference>
<evidence type="ECO:0000256" key="1">
    <source>
        <dbReference type="SAM" id="MobiDB-lite"/>
    </source>
</evidence>
<proteinExistence type="predicted"/>
<evidence type="ECO:0000313" key="2">
    <source>
        <dbReference type="EMBL" id="EUA58720.1"/>
    </source>
</evidence>
<dbReference type="Proteomes" id="UP000020825">
    <property type="component" value="Unassembled WGS sequence"/>
</dbReference>
<comment type="caution">
    <text evidence="2">The sequence shown here is derived from an EMBL/GenBank/DDBJ whole genome shotgun (WGS) entry which is preliminary data.</text>
</comment>
<feature type="compositionally biased region" description="Basic and acidic residues" evidence="1">
    <location>
        <begin position="30"/>
        <end position="46"/>
    </location>
</feature>
<dbReference type="AlphaFoldDB" id="X8CTY6"/>
<protein>
    <submittedName>
        <fullName evidence="2">Acyl-CoA dehydrogenase domain protein</fullName>
    </submittedName>
</protein>
<feature type="region of interest" description="Disordered" evidence="1">
    <location>
        <begin position="1"/>
        <end position="46"/>
    </location>
</feature>
<accession>X8CTY6</accession>
<dbReference type="Gene3D" id="1.20.140.10">
    <property type="entry name" value="Butyryl-CoA Dehydrogenase, subunit A, domain 3"/>
    <property type="match status" value="1"/>
</dbReference>
<dbReference type="PATRIC" id="fig|1299331.3.peg.1805"/>